<dbReference type="Proteomes" id="UP000003455">
    <property type="component" value="Chromosome"/>
</dbReference>
<sequence>MKNAIMKEVVYINFEGLEQYLNGDNTRYNTLSLETLNYYLKQYVLTVPFKNMDVQNGMKVSAEVKDI</sequence>
<organism evidence="1">
    <name type="scientific">Staphylococcus aureus subsp. aureus MN8</name>
    <dbReference type="NCBI Taxonomy" id="548470"/>
    <lineage>
        <taxon>Bacteria</taxon>
        <taxon>Bacillati</taxon>
        <taxon>Bacillota</taxon>
        <taxon>Bacilli</taxon>
        <taxon>Bacillales</taxon>
        <taxon>Staphylococcaceae</taxon>
        <taxon>Staphylococcus</taxon>
    </lineage>
</organism>
<evidence type="ECO:0000313" key="1">
    <source>
        <dbReference type="EMBL" id="EFH96385.1"/>
    </source>
</evidence>
<dbReference type="HOGENOM" id="CLU_2901999_0_0_9"/>
<proteinExistence type="predicted"/>
<reference evidence="1" key="1">
    <citation type="submission" date="2010-05" db="EMBL/GenBank/DDBJ databases">
        <authorList>
            <person name="Muzny D."/>
            <person name="Qin X."/>
            <person name="Buhay C."/>
            <person name="Dugan-Rocha S."/>
            <person name="Ding Y."/>
            <person name="Chen G."/>
            <person name="Hawes A."/>
            <person name="Holder M."/>
            <person name="Jhangiani S."/>
            <person name="Johnson A."/>
            <person name="Khan Z."/>
            <person name="Li Z."/>
            <person name="Liu W."/>
            <person name="Liu X."/>
            <person name="Perez L."/>
            <person name="Shen H."/>
            <person name="Wang Q."/>
            <person name="Watt J."/>
            <person name="Xi L."/>
            <person name="Xin Y."/>
            <person name="Zhou J."/>
            <person name="Deng J."/>
            <person name="Jiang H."/>
            <person name="Liu Y."/>
            <person name="Qu J."/>
            <person name="Song X.-Z."/>
            <person name="Zhang L."/>
            <person name="Villasana D."/>
            <person name="Johnson A."/>
            <person name="Liu J."/>
            <person name="Liyanage D."/>
            <person name="Lorensuhewa L."/>
            <person name="Robinson T."/>
            <person name="Song A."/>
            <person name="Song B.-B."/>
            <person name="Dinh H."/>
            <person name="Thornton R."/>
            <person name="Coyle M."/>
            <person name="Francisco L."/>
            <person name="Jackson L."/>
            <person name="Javaid M."/>
            <person name="Korchina V."/>
            <person name="Kovar C."/>
            <person name="Mata R."/>
            <person name="Mathew T."/>
            <person name="Ngo R."/>
            <person name="Nguyen L."/>
            <person name="Nguyen N."/>
            <person name="Okwuonu G."/>
            <person name="Ongeri F."/>
            <person name="Pham C."/>
            <person name="Simmons D."/>
            <person name="Wilczek-Boney K."/>
            <person name="Hale W."/>
            <person name="Jakkamsetti A."/>
            <person name="Pham P."/>
            <person name="Ruth R."/>
            <person name="San Lucas F."/>
            <person name="Warren J."/>
            <person name="Zhang J."/>
            <person name="Zhao Z."/>
            <person name="Zhou C."/>
            <person name="Zhu D."/>
            <person name="Lee S."/>
            <person name="Bess C."/>
            <person name="Blankenburg K."/>
            <person name="Forbes L."/>
            <person name="Fu Q."/>
            <person name="Gubbala S."/>
            <person name="Hirani K."/>
            <person name="Jayaseelan J.C."/>
            <person name="Lara F."/>
            <person name="Munidasa M."/>
            <person name="Palculict T."/>
            <person name="Patil S."/>
            <person name="Pu L.-L."/>
            <person name="Saada N."/>
            <person name="Tang L."/>
            <person name="Weissenberger G."/>
            <person name="Zhu Y."/>
            <person name="Hemphill L."/>
            <person name="Shang Y."/>
            <person name="Youmans B."/>
            <person name="Ayvaz T."/>
            <person name="Ross M."/>
            <person name="Santibanez J."/>
            <person name="Aqrawi P."/>
            <person name="Gross S."/>
            <person name="Joshi V."/>
            <person name="Fowler G."/>
            <person name="Nazareth L."/>
            <person name="Reid J."/>
            <person name="Worley K."/>
            <person name="Petrosino J."/>
            <person name="Highlander S."/>
            <person name="Gibbs R."/>
        </authorList>
    </citation>
    <scope>NUCLEOTIDE SEQUENCE [LARGE SCALE GENOMIC DNA]</scope>
    <source>
        <strain evidence="1">MN8</strain>
    </source>
</reference>
<comment type="caution">
    <text evidence="1">The sequence shown here is derived from an EMBL/GenBank/DDBJ whole genome shotgun (WGS) entry which is preliminary data.</text>
</comment>
<accession>A0A0E1XCT7</accession>
<dbReference type="RefSeq" id="WP_000786141.1">
    <property type="nucleotide sequence ID" value="NZ_CM000952.1"/>
</dbReference>
<dbReference type="EMBL" id="ACJA02000001">
    <property type="protein sequence ID" value="EFH96385.1"/>
    <property type="molecule type" value="Genomic_DNA"/>
</dbReference>
<dbReference type="AlphaFoldDB" id="A0A0E1XCT7"/>
<protein>
    <submittedName>
        <fullName evidence="1">N-acetyltransferase family protein</fullName>
    </submittedName>
</protein>
<keyword evidence="1" id="KW-0808">Transferase</keyword>
<name>A0A0E1XCT7_STAAU</name>
<dbReference type="GO" id="GO:0016740">
    <property type="term" value="F:transferase activity"/>
    <property type="evidence" value="ECO:0007669"/>
    <property type="project" value="UniProtKB-KW"/>
</dbReference>
<gene>
    <name evidence="1" type="ORF">HMPREF0769_10387</name>
</gene>